<dbReference type="Pfam" id="PF07690">
    <property type="entry name" value="MFS_1"/>
    <property type="match status" value="1"/>
</dbReference>
<dbReference type="RefSeq" id="WP_229725207.1">
    <property type="nucleotide sequence ID" value="NZ_BMGR01000007.1"/>
</dbReference>
<dbReference type="Proteomes" id="UP000644756">
    <property type="component" value="Unassembled WGS sequence"/>
</dbReference>
<sequence>MKNNTQSHVQYVICLGAFISTLTAGMFNITLVDIAADYGQSIQSVQWIVTGYLLAVSTCLPLMGRLGDIKGKRLIHNSGILLFMLGSLCCALSTNLGSLIAFRVLQGIGASMYQATNMALVVSLFPPERRGSALGLTGTFVAAGSMIGPSLGGIFLQWFSWQMNFWFLTVFSLIAWLLAQAFIPKDQPAGSSRLDWMGAALFGASLTGLITGLNLGSVWGWGSLAVLLLFALFTVCLAGFILWSVSRRWDRIGHTPFIQLGIFGQQRVRLGMGTTLITNMAAFSAQLVLPVYLLSVLHLQPALVGLILLSYPATLIIAAPLSGRLSDRLGSMPIIYAGLTCMVASLSALSFLSANSTVLYVIVFTVLLGSSMGMVNSPNNSLTMGSVPKHYLGLIGSMIALSRNMGMIFGTVAAGALVVLSPGDPSSSYMLTEEKVSSGFGAVFALAAILVAVMYAVHLFSAFQHKRRALAAHQISR</sequence>
<feature type="transmembrane region" description="Helical" evidence="6">
    <location>
        <begin position="196"/>
        <end position="215"/>
    </location>
</feature>
<feature type="transmembrane region" description="Helical" evidence="6">
    <location>
        <begin position="134"/>
        <end position="159"/>
    </location>
</feature>
<dbReference type="PANTHER" id="PTHR42718:SF9">
    <property type="entry name" value="MAJOR FACILITATOR SUPERFAMILY MULTIDRUG TRANSPORTER MFSC"/>
    <property type="match status" value="1"/>
</dbReference>
<dbReference type="GO" id="GO:0022857">
    <property type="term" value="F:transmembrane transporter activity"/>
    <property type="evidence" value="ECO:0007669"/>
    <property type="project" value="InterPro"/>
</dbReference>
<keyword evidence="3 6" id="KW-0812">Transmembrane</keyword>
<dbReference type="EMBL" id="BMGR01000007">
    <property type="protein sequence ID" value="GGG06615.1"/>
    <property type="molecule type" value="Genomic_DNA"/>
</dbReference>
<reference evidence="8" key="1">
    <citation type="journal article" date="2014" name="Int. J. Syst. Evol. Microbiol.">
        <title>Complete genome sequence of Corynebacterium casei LMG S-19264T (=DSM 44701T), isolated from a smear-ripened cheese.</title>
        <authorList>
            <consortium name="US DOE Joint Genome Institute (JGI-PGF)"/>
            <person name="Walter F."/>
            <person name="Albersmeier A."/>
            <person name="Kalinowski J."/>
            <person name="Ruckert C."/>
        </authorList>
    </citation>
    <scope>NUCLEOTIDE SEQUENCE</scope>
    <source>
        <strain evidence="8">CGMCC 1.12987</strain>
    </source>
</reference>
<dbReference type="Gene3D" id="1.20.1250.20">
    <property type="entry name" value="MFS general substrate transporter like domains"/>
    <property type="match status" value="1"/>
</dbReference>
<evidence type="ECO:0000313" key="8">
    <source>
        <dbReference type="EMBL" id="GGG06615.1"/>
    </source>
</evidence>
<evidence type="ECO:0000256" key="4">
    <source>
        <dbReference type="ARBA" id="ARBA00022989"/>
    </source>
</evidence>
<feature type="transmembrane region" description="Helical" evidence="6">
    <location>
        <begin position="440"/>
        <end position="460"/>
    </location>
</feature>
<comment type="caution">
    <text evidence="8">The sequence shown here is derived from an EMBL/GenBank/DDBJ whole genome shotgun (WGS) entry which is preliminary data.</text>
</comment>
<evidence type="ECO:0000259" key="7">
    <source>
        <dbReference type="PROSITE" id="PS50850"/>
    </source>
</evidence>
<gene>
    <name evidence="8" type="ORF">GCM10010916_24410</name>
</gene>
<feature type="transmembrane region" description="Helical" evidence="6">
    <location>
        <begin position="165"/>
        <end position="184"/>
    </location>
</feature>
<dbReference type="CDD" id="cd17321">
    <property type="entry name" value="MFS_MMR_MDR_like"/>
    <property type="match status" value="1"/>
</dbReference>
<evidence type="ECO:0000256" key="1">
    <source>
        <dbReference type="ARBA" id="ARBA00004651"/>
    </source>
</evidence>
<organism evidence="8 9">
    <name type="scientific">Paenibacillus abyssi</name>
    <dbReference type="NCBI Taxonomy" id="1340531"/>
    <lineage>
        <taxon>Bacteria</taxon>
        <taxon>Bacillati</taxon>
        <taxon>Bacillota</taxon>
        <taxon>Bacilli</taxon>
        <taxon>Bacillales</taxon>
        <taxon>Paenibacillaceae</taxon>
        <taxon>Paenibacillus</taxon>
    </lineage>
</organism>
<evidence type="ECO:0000313" key="9">
    <source>
        <dbReference type="Proteomes" id="UP000644756"/>
    </source>
</evidence>
<feature type="transmembrane region" description="Helical" evidence="6">
    <location>
        <begin position="100"/>
        <end position="122"/>
    </location>
</feature>
<feature type="transmembrane region" description="Helical" evidence="6">
    <location>
        <begin position="12"/>
        <end position="32"/>
    </location>
</feature>
<proteinExistence type="predicted"/>
<dbReference type="AlphaFoldDB" id="A0A917FUJ4"/>
<dbReference type="InterPro" id="IPR020846">
    <property type="entry name" value="MFS_dom"/>
</dbReference>
<dbReference type="PROSITE" id="PS50850">
    <property type="entry name" value="MFS"/>
    <property type="match status" value="1"/>
</dbReference>
<keyword evidence="2" id="KW-0813">Transport</keyword>
<dbReference type="InterPro" id="IPR036259">
    <property type="entry name" value="MFS_trans_sf"/>
</dbReference>
<dbReference type="PRINTS" id="PR01036">
    <property type="entry name" value="TCRTETB"/>
</dbReference>
<comment type="subcellular location">
    <subcellularLocation>
        <location evidence="1">Cell membrane</location>
        <topology evidence="1">Multi-pass membrane protein</topology>
    </subcellularLocation>
</comment>
<protein>
    <submittedName>
        <fullName evidence="8">MFS transporter</fullName>
    </submittedName>
</protein>
<keyword evidence="4 6" id="KW-1133">Transmembrane helix</keyword>
<dbReference type="SUPFAM" id="SSF103473">
    <property type="entry name" value="MFS general substrate transporter"/>
    <property type="match status" value="2"/>
</dbReference>
<evidence type="ECO:0000256" key="5">
    <source>
        <dbReference type="ARBA" id="ARBA00023136"/>
    </source>
</evidence>
<accession>A0A917FUJ4</accession>
<feature type="transmembrane region" description="Helical" evidence="6">
    <location>
        <begin position="358"/>
        <end position="379"/>
    </location>
</feature>
<keyword evidence="9" id="KW-1185">Reference proteome</keyword>
<feature type="transmembrane region" description="Helical" evidence="6">
    <location>
        <begin position="391"/>
        <end position="420"/>
    </location>
</feature>
<keyword evidence="5 6" id="KW-0472">Membrane</keyword>
<feature type="transmembrane region" description="Helical" evidence="6">
    <location>
        <begin position="44"/>
        <end position="62"/>
    </location>
</feature>
<dbReference type="Gene3D" id="1.20.1720.10">
    <property type="entry name" value="Multidrug resistance protein D"/>
    <property type="match status" value="1"/>
</dbReference>
<evidence type="ECO:0000256" key="6">
    <source>
        <dbReference type="SAM" id="Phobius"/>
    </source>
</evidence>
<dbReference type="GO" id="GO:0005886">
    <property type="term" value="C:plasma membrane"/>
    <property type="evidence" value="ECO:0007669"/>
    <property type="project" value="UniProtKB-SubCell"/>
</dbReference>
<feature type="transmembrane region" description="Helical" evidence="6">
    <location>
        <begin position="303"/>
        <end position="322"/>
    </location>
</feature>
<feature type="transmembrane region" description="Helical" evidence="6">
    <location>
        <begin position="334"/>
        <end position="352"/>
    </location>
</feature>
<evidence type="ECO:0000256" key="3">
    <source>
        <dbReference type="ARBA" id="ARBA00022692"/>
    </source>
</evidence>
<reference evidence="8" key="2">
    <citation type="submission" date="2020-09" db="EMBL/GenBank/DDBJ databases">
        <authorList>
            <person name="Sun Q."/>
            <person name="Zhou Y."/>
        </authorList>
    </citation>
    <scope>NUCLEOTIDE SEQUENCE</scope>
    <source>
        <strain evidence="8">CGMCC 1.12987</strain>
    </source>
</reference>
<feature type="transmembrane region" description="Helical" evidence="6">
    <location>
        <begin position="221"/>
        <end position="243"/>
    </location>
</feature>
<dbReference type="PANTHER" id="PTHR42718">
    <property type="entry name" value="MAJOR FACILITATOR SUPERFAMILY MULTIDRUG TRANSPORTER MFSC"/>
    <property type="match status" value="1"/>
</dbReference>
<evidence type="ECO:0000256" key="2">
    <source>
        <dbReference type="ARBA" id="ARBA00022448"/>
    </source>
</evidence>
<name>A0A917FUJ4_9BACL</name>
<feature type="transmembrane region" description="Helical" evidence="6">
    <location>
        <begin position="276"/>
        <end position="297"/>
    </location>
</feature>
<feature type="transmembrane region" description="Helical" evidence="6">
    <location>
        <begin position="74"/>
        <end position="94"/>
    </location>
</feature>
<feature type="domain" description="Major facilitator superfamily (MFS) profile" evidence="7">
    <location>
        <begin position="9"/>
        <end position="466"/>
    </location>
</feature>
<dbReference type="InterPro" id="IPR011701">
    <property type="entry name" value="MFS"/>
</dbReference>